<keyword evidence="2" id="KW-1185">Reference proteome</keyword>
<organism evidence="1 2">
    <name type="scientific">Dallia pectoralis</name>
    <name type="common">Alaska blackfish</name>
    <dbReference type="NCBI Taxonomy" id="75939"/>
    <lineage>
        <taxon>Eukaryota</taxon>
        <taxon>Metazoa</taxon>
        <taxon>Chordata</taxon>
        <taxon>Craniata</taxon>
        <taxon>Vertebrata</taxon>
        <taxon>Euteleostomi</taxon>
        <taxon>Actinopterygii</taxon>
        <taxon>Neopterygii</taxon>
        <taxon>Teleostei</taxon>
        <taxon>Protacanthopterygii</taxon>
        <taxon>Esociformes</taxon>
        <taxon>Umbridae</taxon>
        <taxon>Dallia</taxon>
    </lineage>
</organism>
<dbReference type="EMBL" id="CM055749">
    <property type="protein sequence ID" value="KAJ7995080.1"/>
    <property type="molecule type" value="Genomic_DNA"/>
</dbReference>
<proteinExistence type="predicted"/>
<dbReference type="Proteomes" id="UP001157502">
    <property type="component" value="Chromosome 22"/>
</dbReference>
<evidence type="ECO:0000313" key="2">
    <source>
        <dbReference type="Proteomes" id="UP001157502"/>
    </source>
</evidence>
<accession>A0ACC2FUP8</accession>
<protein>
    <submittedName>
        <fullName evidence="1">Uncharacterized protein</fullName>
    </submittedName>
</protein>
<evidence type="ECO:0000313" key="1">
    <source>
        <dbReference type="EMBL" id="KAJ7995080.1"/>
    </source>
</evidence>
<comment type="caution">
    <text evidence="1">The sequence shown here is derived from an EMBL/GenBank/DDBJ whole genome shotgun (WGS) entry which is preliminary data.</text>
</comment>
<name>A0ACC2FUP8_DALPE</name>
<gene>
    <name evidence="1" type="ORF">DPEC_G00256210</name>
</gene>
<reference evidence="1" key="1">
    <citation type="submission" date="2021-05" db="EMBL/GenBank/DDBJ databases">
        <authorList>
            <person name="Pan Q."/>
            <person name="Jouanno E."/>
            <person name="Zahm M."/>
            <person name="Klopp C."/>
            <person name="Cabau C."/>
            <person name="Louis A."/>
            <person name="Berthelot C."/>
            <person name="Parey E."/>
            <person name="Roest Crollius H."/>
            <person name="Montfort J."/>
            <person name="Robinson-Rechavi M."/>
            <person name="Bouchez O."/>
            <person name="Lampietro C."/>
            <person name="Lopez Roques C."/>
            <person name="Donnadieu C."/>
            <person name="Postlethwait J."/>
            <person name="Bobe J."/>
            <person name="Dillon D."/>
            <person name="Chandos A."/>
            <person name="von Hippel F."/>
            <person name="Guiguen Y."/>
        </authorList>
    </citation>
    <scope>NUCLEOTIDE SEQUENCE</scope>
    <source>
        <strain evidence="1">YG-Jan2019</strain>
    </source>
</reference>
<sequence>MQANTETQDGKLFTVLNREQWDKLIKLQIAVDEFTQAMTNWQPMEAASSDQTEPDFRTVDDLTQALTHLQTTVVDSNTTSLMGEEMVDALTASGVTEGTQLFYGQDDRYRNPLWRSLRPTRASTLTEHSVTTDPKTQLFRGAVVDTPPRGIQSKLANVPGLDMMSMGRNTKAHQETKKALDKQGTEVTRELSQTSLEQTRKQKGMRVVKSSPEDSDEARSHGYAQKRSDTPSSAPAVVERRNGINCWGCRLVGHDRVNCPTNPWPNTKRSY</sequence>